<proteinExistence type="predicted"/>
<keyword evidence="1" id="KW-0812">Transmembrane</keyword>
<dbReference type="RefSeq" id="WP_165141895.1">
    <property type="nucleotide sequence ID" value="NZ_CP049255.1"/>
</dbReference>
<evidence type="ECO:0000313" key="3">
    <source>
        <dbReference type="Proteomes" id="UP000529310"/>
    </source>
</evidence>
<name>A0A7W4V2E7_9MICO</name>
<keyword evidence="1" id="KW-0472">Membrane</keyword>
<comment type="caution">
    <text evidence="2">The sequence shown here is derived from an EMBL/GenBank/DDBJ whole genome shotgun (WGS) entry which is preliminary data.</text>
</comment>
<gene>
    <name evidence="2" type="ORF">FHX49_000606</name>
</gene>
<feature type="transmembrane region" description="Helical" evidence="1">
    <location>
        <begin position="51"/>
        <end position="70"/>
    </location>
</feature>
<feature type="transmembrane region" description="Helical" evidence="1">
    <location>
        <begin position="20"/>
        <end position="45"/>
    </location>
</feature>
<keyword evidence="3" id="KW-1185">Reference proteome</keyword>
<evidence type="ECO:0000313" key="2">
    <source>
        <dbReference type="EMBL" id="MBB2975065.1"/>
    </source>
</evidence>
<dbReference type="AlphaFoldDB" id="A0A7W4V2E7"/>
<accession>A0A7W4V2E7</accession>
<evidence type="ECO:0000256" key="1">
    <source>
        <dbReference type="SAM" id="Phobius"/>
    </source>
</evidence>
<keyword evidence="1" id="KW-1133">Transmembrane helix</keyword>
<feature type="transmembrane region" description="Helical" evidence="1">
    <location>
        <begin position="143"/>
        <end position="176"/>
    </location>
</feature>
<dbReference type="EMBL" id="JACHWQ010000001">
    <property type="protein sequence ID" value="MBB2975065.1"/>
    <property type="molecule type" value="Genomic_DNA"/>
</dbReference>
<sequence>MLEKSPHSTARRAFEVLRRVFWASGSVLVAVVASKWLLFVSAGLFMGDGGMLGLFFTEPFGLLVVAPIAIASRSRSAFRSAAWAALLYIAFVLACVYVDWQLDPDGAWTQLNWVQVVIGLAVTVLLASGLGHSAVARPPSVPLICLACVLAAVYGLCAGFVFQSAVWLIGLAVVLLIRARHR</sequence>
<organism evidence="2 3">
    <name type="scientific">Microbacterium endophyticum</name>
    <dbReference type="NCBI Taxonomy" id="1526412"/>
    <lineage>
        <taxon>Bacteria</taxon>
        <taxon>Bacillati</taxon>
        <taxon>Actinomycetota</taxon>
        <taxon>Actinomycetes</taxon>
        <taxon>Micrococcales</taxon>
        <taxon>Microbacteriaceae</taxon>
        <taxon>Microbacterium</taxon>
    </lineage>
</organism>
<reference evidence="2 3" key="1">
    <citation type="submission" date="2020-08" db="EMBL/GenBank/DDBJ databases">
        <title>Sequencing the genomes of 1000 actinobacteria strains.</title>
        <authorList>
            <person name="Klenk H.-P."/>
        </authorList>
    </citation>
    <scope>NUCLEOTIDE SEQUENCE [LARGE SCALE GENOMIC DNA]</scope>
    <source>
        <strain evidence="2 3">DSM 27099</strain>
    </source>
</reference>
<dbReference type="Proteomes" id="UP000529310">
    <property type="component" value="Unassembled WGS sequence"/>
</dbReference>
<feature type="transmembrane region" description="Helical" evidence="1">
    <location>
        <begin position="82"/>
        <end position="100"/>
    </location>
</feature>
<feature type="transmembrane region" description="Helical" evidence="1">
    <location>
        <begin position="112"/>
        <end position="131"/>
    </location>
</feature>
<protein>
    <submittedName>
        <fullName evidence="2">Uncharacterized protein</fullName>
    </submittedName>
</protein>